<evidence type="ECO:0000256" key="2">
    <source>
        <dbReference type="ARBA" id="ARBA00022777"/>
    </source>
</evidence>
<dbReference type="Pfam" id="PF03861">
    <property type="entry name" value="ANTAR"/>
    <property type="match status" value="1"/>
</dbReference>
<dbReference type="Proteomes" id="UP000655208">
    <property type="component" value="Unassembled WGS sequence"/>
</dbReference>
<protein>
    <submittedName>
        <fullName evidence="6">Transcriptional regulator</fullName>
    </submittedName>
</protein>
<dbReference type="InterPro" id="IPR029016">
    <property type="entry name" value="GAF-like_dom_sf"/>
</dbReference>
<dbReference type="PROSITE" id="PS50921">
    <property type="entry name" value="ANTAR"/>
    <property type="match status" value="1"/>
</dbReference>
<organism evidence="6 7">
    <name type="scientific">Nakamurella endophytica</name>
    <dbReference type="NCBI Taxonomy" id="1748367"/>
    <lineage>
        <taxon>Bacteria</taxon>
        <taxon>Bacillati</taxon>
        <taxon>Actinomycetota</taxon>
        <taxon>Actinomycetes</taxon>
        <taxon>Nakamurellales</taxon>
        <taxon>Nakamurellaceae</taxon>
        <taxon>Nakamurella</taxon>
    </lineage>
</organism>
<dbReference type="SMART" id="SM00065">
    <property type="entry name" value="GAF"/>
    <property type="match status" value="1"/>
</dbReference>
<dbReference type="Gene3D" id="1.10.10.10">
    <property type="entry name" value="Winged helix-like DNA-binding domain superfamily/Winged helix DNA-binding domain"/>
    <property type="match status" value="1"/>
</dbReference>
<dbReference type="SMART" id="SM01012">
    <property type="entry name" value="ANTAR"/>
    <property type="match status" value="1"/>
</dbReference>
<keyword evidence="4" id="KW-0804">Transcription</keyword>
<proteinExistence type="predicted"/>
<evidence type="ECO:0000256" key="3">
    <source>
        <dbReference type="ARBA" id="ARBA00023015"/>
    </source>
</evidence>
<keyword evidence="2" id="KW-0418">Kinase</keyword>
<sequence>MSDDRRFSEMIATVARDLAAEPDLQHTLQRVVDLAAEHLGNDAYVGVSIVHKRGRVDTPASSDDRAARADQLQYELGEGPCLDAIWERETFGIGDLLHEDRYPRWAHRVAEETGIRSSLSFQLFTSEDTLGALNVYSPHPAGFADRGREEGQVFAAQAAIALQSARTEDNLRTALATRTLIGQAQGILMERYRMTADQAFDVLRLASQRSNVLLRDVADRLVQTGETPAVEPSD</sequence>
<evidence type="ECO:0000259" key="5">
    <source>
        <dbReference type="PROSITE" id="PS50921"/>
    </source>
</evidence>
<dbReference type="Gene3D" id="3.30.450.40">
    <property type="match status" value="1"/>
</dbReference>
<evidence type="ECO:0000313" key="7">
    <source>
        <dbReference type="Proteomes" id="UP000655208"/>
    </source>
</evidence>
<feature type="domain" description="ANTAR" evidence="5">
    <location>
        <begin position="161"/>
        <end position="222"/>
    </location>
</feature>
<comment type="caution">
    <text evidence="6">The sequence shown here is derived from an EMBL/GenBank/DDBJ whole genome shotgun (WGS) entry which is preliminary data.</text>
</comment>
<keyword evidence="7" id="KW-1185">Reference proteome</keyword>
<dbReference type="PIRSF" id="PIRSF036625">
    <property type="entry name" value="GAF_ANTAR"/>
    <property type="match status" value="1"/>
</dbReference>
<evidence type="ECO:0000313" key="6">
    <source>
        <dbReference type="EMBL" id="GGM13751.1"/>
    </source>
</evidence>
<dbReference type="SUPFAM" id="SSF55781">
    <property type="entry name" value="GAF domain-like"/>
    <property type="match status" value="1"/>
</dbReference>
<dbReference type="GO" id="GO:0016301">
    <property type="term" value="F:kinase activity"/>
    <property type="evidence" value="ECO:0007669"/>
    <property type="project" value="UniProtKB-KW"/>
</dbReference>
<keyword evidence="1" id="KW-0808">Transferase</keyword>
<gene>
    <name evidence="6" type="ORF">GCM10011594_37030</name>
</gene>
<dbReference type="InterPro" id="IPR036388">
    <property type="entry name" value="WH-like_DNA-bd_sf"/>
</dbReference>
<dbReference type="InterPro" id="IPR003018">
    <property type="entry name" value="GAF"/>
</dbReference>
<dbReference type="AlphaFoldDB" id="A0A917T7P3"/>
<dbReference type="InterPro" id="IPR011006">
    <property type="entry name" value="CheY-like_superfamily"/>
</dbReference>
<dbReference type="SUPFAM" id="SSF52172">
    <property type="entry name" value="CheY-like"/>
    <property type="match status" value="1"/>
</dbReference>
<reference evidence="6" key="2">
    <citation type="submission" date="2020-09" db="EMBL/GenBank/DDBJ databases">
        <authorList>
            <person name="Sun Q."/>
            <person name="Zhou Y."/>
        </authorList>
    </citation>
    <scope>NUCLEOTIDE SEQUENCE</scope>
    <source>
        <strain evidence="6">CGMCC 4.7308</strain>
    </source>
</reference>
<dbReference type="GO" id="GO:0003723">
    <property type="term" value="F:RNA binding"/>
    <property type="evidence" value="ECO:0007669"/>
    <property type="project" value="InterPro"/>
</dbReference>
<evidence type="ECO:0000256" key="4">
    <source>
        <dbReference type="ARBA" id="ARBA00023163"/>
    </source>
</evidence>
<reference evidence="6" key="1">
    <citation type="journal article" date="2014" name="Int. J. Syst. Evol. Microbiol.">
        <title>Complete genome sequence of Corynebacterium casei LMG S-19264T (=DSM 44701T), isolated from a smear-ripened cheese.</title>
        <authorList>
            <consortium name="US DOE Joint Genome Institute (JGI-PGF)"/>
            <person name="Walter F."/>
            <person name="Albersmeier A."/>
            <person name="Kalinowski J."/>
            <person name="Ruckert C."/>
        </authorList>
    </citation>
    <scope>NUCLEOTIDE SEQUENCE</scope>
    <source>
        <strain evidence="6">CGMCC 4.7308</strain>
    </source>
</reference>
<name>A0A917T7P3_9ACTN</name>
<dbReference type="EMBL" id="BMNA01000012">
    <property type="protein sequence ID" value="GGM13751.1"/>
    <property type="molecule type" value="Genomic_DNA"/>
</dbReference>
<dbReference type="RefSeq" id="WP_188944173.1">
    <property type="nucleotide sequence ID" value="NZ_BMNA01000012.1"/>
</dbReference>
<evidence type="ECO:0000256" key="1">
    <source>
        <dbReference type="ARBA" id="ARBA00022679"/>
    </source>
</evidence>
<accession>A0A917T7P3</accession>
<dbReference type="InterPro" id="IPR005561">
    <property type="entry name" value="ANTAR"/>
</dbReference>
<dbReference type="InterPro" id="IPR012074">
    <property type="entry name" value="GAF_ANTAR"/>
</dbReference>
<dbReference type="Pfam" id="PF13185">
    <property type="entry name" value="GAF_2"/>
    <property type="match status" value="1"/>
</dbReference>
<keyword evidence="3" id="KW-0805">Transcription regulation</keyword>